<dbReference type="EMBL" id="HACG01028807">
    <property type="protein sequence ID" value="CEK75672.1"/>
    <property type="molecule type" value="Transcribed_RNA"/>
</dbReference>
<dbReference type="InterPro" id="IPR052588">
    <property type="entry name" value="Kelch_domain_protein"/>
</dbReference>
<dbReference type="PANTHER" id="PTHR46063:SF1">
    <property type="entry name" value="KELCH DOMAIN-CONTAINING PROTEIN 4"/>
    <property type="match status" value="1"/>
</dbReference>
<evidence type="ECO:0000313" key="4">
    <source>
        <dbReference type="EMBL" id="CEK75677.1"/>
    </source>
</evidence>
<gene>
    <name evidence="3" type="primary">ORF96535</name>
    <name evidence="2" type="synonym">ORF96521</name>
    <name evidence="4" type="synonym">ORF96565</name>
</gene>
<evidence type="ECO:0000313" key="3">
    <source>
        <dbReference type="EMBL" id="CEK75674.1"/>
    </source>
</evidence>
<evidence type="ECO:0000256" key="1">
    <source>
        <dbReference type="SAM" id="MobiDB-lite"/>
    </source>
</evidence>
<feature type="compositionally biased region" description="Acidic residues" evidence="1">
    <location>
        <begin position="145"/>
        <end position="162"/>
    </location>
</feature>
<dbReference type="AlphaFoldDB" id="A0A0B7A401"/>
<feature type="compositionally biased region" description="Basic and acidic residues" evidence="1">
    <location>
        <begin position="128"/>
        <end position="144"/>
    </location>
</feature>
<dbReference type="EMBL" id="HACG01028809">
    <property type="protein sequence ID" value="CEK75674.1"/>
    <property type="molecule type" value="Transcribed_RNA"/>
</dbReference>
<organism evidence="3">
    <name type="scientific">Arion vulgaris</name>
    <dbReference type="NCBI Taxonomy" id="1028688"/>
    <lineage>
        <taxon>Eukaryota</taxon>
        <taxon>Metazoa</taxon>
        <taxon>Spiralia</taxon>
        <taxon>Lophotrochozoa</taxon>
        <taxon>Mollusca</taxon>
        <taxon>Gastropoda</taxon>
        <taxon>Heterobranchia</taxon>
        <taxon>Euthyneura</taxon>
        <taxon>Panpulmonata</taxon>
        <taxon>Eupulmonata</taxon>
        <taxon>Stylommatophora</taxon>
        <taxon>Helicina</taxon>
        <taxon>Arionoidea</taxon>
        <taxon>Arionidae</taxon>
        <taxon>Arion</taxon>
    </lineage>
</organism>
<protein>
    <recommendedName>
        <fullName evidence="5">DUF4110 domain-containing protein</fullName>
    </recommendedName>
</protein>
<name>A0A0B7A401_9EUPU</name>
<feature type="region of interest" description="Disordered" evidence="1">
    <location>
        <begin position="120"/>
        <end position="165"/>
    </location>
</feature>
<dbReference type="EMBL" id="HACG01028812">
    <property type="protein sequence ID" value="CEK75677.1"/>
    <property type="molecule type" value="Transcribed_RNA"/>
</dbReference>
<evidence type="ECO:0008006" key="5">
    <source>
        <dbReference type="Google" id="ProtNLM"/>
    </source>
</evidence>
<evidence type="ECO:0000313" key="2">
    <source>
        <dbReference type="EMBL" id="CEK75672.1"/>
    </source>
</evidence>
<accession>A0A0B7A401</accession>
<proteinExistence type="predicted"/>
<sequence length="219" mass="24732">MDTIQEAVENVLAIEPSCAEALPSSQSDSVFTVTVAQPMTGSTATSAGIEDGTMEIDLFWPSKRMNTSLAIRDGILFMYGGIYEEGEKQITLNDFYSLDIHKLDEWFVLVAEDRKLQVWQDSDSSDEEVGKNKEKGATAAKKEVVDDEDEDSDSDESMEITFDDAPARREGEGILDYFSRSQDYWLQKAKEIYEEDGETISERRLLRFAKEICEEACEK</sequence>
<dbReference type="PANTHER" id="PTHR46063">
    <property type="entry name" value="KELCH DOMAIN-CONTAINING PROTEIN"/>
    <property type="match status" value="1"/>
</dbReference>
<reference evidence="3" key="1">
    <citation type="submission" date="2014-12" db="EMBL/GenBank/DDBJ databases">
        <title>Insight into the proteome of Arion vulgaris.</title>
        <authorList>
            <person name="Aradska J."/>
            <person name="Bulat T."/>
            <person name="Smidak R."/>
            <person name="Sarate P."/>
            <person name="Gangsoo J."/>
            <person name="Sialana F."/>
            <person name="Bilban M."/>
            <person name="Lubec G."/>
        </authorList>
    </citation>
    <scope>NUCLEOTIDE SEQUENCE</scope>
    <source>
        <tissue evidence="3">Skin</tissue>
    </source>
</reference>